<dbReference type="AlphaFoldDB" id="A0AAD9RZ72"/>
<evidence type="ECO:0000313" key="3">
    <source>
        <dbReference type="Proteomes" id="UP001258017"/>
    </source>
</evidence>
<proteinExistence type="predicted"/>
<feature type="compositionally biased region" description="Basic and acidic residues" evidence="1">
    <location>
        <begin position="98"/>
        <end position="111"/>
    </location>
</feature>
<feature type="region of interest" description="Disordered" evidence="1">
    <location>
        <begin position="1"/>
        <end position="169"/>
    </location>
</feature>
<dbReference type="EMBL" id="JAIFRP010000003">
    <property type="protein sequence ID" value="KAK2588624.1"/>
    <property type="molecule type" value="Genomic_DNA"/>
</dbReference>
<keyword evidence="3" id="KW-1185">Reference proteome</keyword>
<feature type="compositionally biased region" description="Polar residues" evidence="1">
    <location>
        <begin position="112"/>
        <end position="121"/>
    </location>
</feature>
<reference evidence="2" key="1">
    <citation type="submission" date="2021-08" db="EMBL/GenBank/DDBJ databases">
        <authorList>
            <person name="Misof B."/>
            <person name="Oliver O."/>
            <person name="Podsiadlowski L."/>
            <person name="Donath A."/>
            <person name="Peters R."/>
            <person name="Mayer C."/>
            <person name="Rust J."/>
            <person name="Gunkel S."/>
            <person name="Lesny P."/>
            <person name="Martin S."/>
            <person name="Oeyen J.P."/>
            <person name="Petersen M."/>
            <person name="Panagiotis P."/>
            <person name="Wilbrandt J."/>
            <person name="Tanja T."/>
        </authorList>
    </citation>
    <scope>NUCLEOTIDE SEQUENCE</scope>
    <source>
        <strain evidence="2">GBR_01_08_01A</strain>
        <tissue evidence="2">Thorax + abdomen</tissue>
    </source>
</reference>
<organism evidence="2 3">
    <name type="scientific">Odynerus spinipes</name>
    <dbReference type="NCBI Taxonomy" id="1348599"/>
    <lineage>
        <taxon>Eukaryota</taxon>
        <taxon>Metazoa</taxon>
        <taxon>Ecdysozoa</taxon>
        <taxon>Arthropoda</taxon>
        <taxon>Hexapoda</taxon>
        <taxon>Insecta</taxon>
        <taxon>Pterygota</taxon>
        <taxon>Neoptera</taxon>
        <taxon>Endopterygota</taxon>
        <taxon>Hymenoptera</taxon>
        <taxon>Apocrita</taxon>
        <taxon>Aculeata</taxon>
        <taxon>Vespoidea</taxon>
        <taxon>Vespidae</taxon>
        <taxon>Eumeninae</taxon>
        <taxon>Odynerus</taxon>
    </lineage>
</organism>
<comment type="caution">
    <text evidence="2">The sequence shown here is derived from an EMBL/GenBank/DDBJ whole genome shotgun (WGS) entry which is preliminary data.</text>
</comment>
<protein>
    <submittedName>
        <fullName evidence="2">Uncharacterized protein</fullName>
    </submittedName>
</protein>
<gene>
    <name evidence="2" type="ORF">KPH14_006392</name>
</gene>
<feature type="compositionally biased region" description="Basic and acidic residues" evidence="1">
    <location>
        <begin position="61"/>
        <end position="76"/>
    </location>
</feature>
<evidence type="ECO:0000256" key="1">
    <source>
        <dbReference type="SAM" id="MobiDB-lite"/>
    </source>
</evidence>
<sequence length="321" mass="36919">MNKTESLNFDGRKNPRQAERKDQSVDARDLEKSQGTTTKKKKSNKVQLWCAKCWKKRKKSTKEVDKKTEKKDEKGQPKKSFWQKIKNSRCWGRKKKKDKDGEVREEKRDSSSYESKAGTSTRDGKRHLIVDKSTSRISFEERRKSREETSKEKKHKPKVSRSEKSVSYADTGTGLREKYGQSSRDITKSCCYLCTENSLAIAAAMGLQPIYSDKSVEADAPEMLEKSCSPMKLAVHVRTVKSLVRVKIRDTCTSYAEVAEERTTTTKSKKKRRKFRIFPKIKRECPVRRTTGCVTENSTKPSDPKPQVKKTIEPCCRDKAV</sequence>
<reference evidence="2" key="2">
    <citation type="journal article" date="2023" name="Commun. Biol.">
        <title>Intrasexual cuticular hydrocarbon dimorphism in a wasp sheds light on hydrocarbon biosynthesis genes in Hymenoptera.</title>
        <authorList>
            <person name="Moris V.C."/>
            <person name="Podsiadlowski L."/>
            <person name="Martin S."/>
            <person name="Oeyen J.P."/>
            <person name="Donath A."/>
            <person name="Petersen M."/>
            <person name="Wilbrandt J."/>
            <person name="Misof B."/>
            <person name="Liedtke D."/>
            <person name="Thamm M."/>
            <person name="Scheiner R."/>
            <person name="Schmitt T."/>
            <person name="Niehuis O."/>
        </authorList>
    </citation>
    <scope>NUCLEOTIDE SEQUENCE</scope>
    <source>
        <strain evidence="2">GBR_01_08_01A</strain>
    </source>
</reference>
<feature type="compositionally biased region" description="Basic and acidic residues" evidence="1">
    <location>
        <begin position="10"/>
        <end position="32"/>
    </location>
</feature>
<evidence type="ECO:0000313" key="2">
    <source>
        <dbReference type="EMBL" id="KAK2588624.1"/>
    </source>
</evidence>
<accession>A0AAD9RZ72</accession>
<name>A0AAD9RZ72_9HYME</name>
<dbReference type="Proteomes" id="UP001258017">
    <property type="component" value="Unassembled WGS sequence"/>
</dbReference>
<feature type="compositionally biased region" description="Basic and acidic residues" evidence="1">
    <location>
        <begin position="122"/>
        <end position="151"/>
    </location>
</feature>